<gene>
    <name evidence="1" type="ORF">CPHO_10765</name>
</gene>
<keyword evidence="2" id="KW-1185">Reference proteome</keyword>
<organism evidence="1 2">
    <name type="scientific">Corynebacterium phocae</name>
    <dbReference type="NCBI Taxonomy" id="161895"/>
    <lineage>
        <taxon>Bacteria</taxon>
        <taxon>Bacillati</taxon>
        <taxon>Actinomycetota</taxon>
        <taxon>Actinomycetes</taxon>
        <taxon>Mycobacteriales</taxon>
        <taxon>Corynebacteriaceae</taxon>
        <taxon>Corynebacterium</taxon>
    </lineage>
</organism>
<evidence type="ECO:0000313" key="2">
    <source>
        <dbReference type="Proteomes" id="UP000185491"/>
    </source>
</evidence>
<dbReference type="Proteomes" id="UP000185491">
    <property type="component" value="Chromosome"/>
</dbReference>
<name>A0A1L7D5T1_9CORY</name>
<dbReference type="RefSeq" id="WP_075735712.1">
    <property type="nucleotide sequence ID" value="NZ_CP009249.1"/>
</dbReference>
<proteinExistence type="predicted"/>
<dbReference type="AlphaFoldDB" id="A0A1L7D5T1"/>
<dbReference type="NCBIfam" id="NF033938">
    <property type="entry name" value="porH_2"/>
    <property type="match status" value="1"/>
</dbReference>
<accession>A0A1L7D5T1</accession>
<reference evidence="1 2" key="1">
    <citation type="submission" date="2014-08" db="EMBL/GenBank/DDBJ databases">
        <title>Complete genome sequence of Corynebacterium phocae M408/89/1(T)(=DSM 44612(T)), isolated from the common seal (Phoca vitulina).</title>
        <authorList>
            <person name="Ruckert C."/>
            <person name="Albersmeier A."/>
            <person name="Winkler A."/>
            <person name="Kalinowski J."/>
        </authorList>
    </citation>
    <scope>NUCLEOTIDE SEQUENCE [LARGE SCALE GENOMIC DNA]</scope>
    <source>
        <strain evidence="1 2">M408/89/1</strain>
    </source>
</reference>
<dbReference type="KEGG" id="cpho:CPHO_10765"/>
<sequence length="81" mass="8968">MDLSVIKDALSNFSTFIDNIVKLFQGVPNTLGTLSNWFSDGNLVGDNWVKNPEVDGKAPLNISKHWDVTEGIFKKDTEGNN</sequence>
<protein>
    <submittedName>
        <fullName evidence="1">Uncharacterized protein</fullName>
    </submittedName>
</protein>
<dbReference type="OrthoDB" id="4426216at2"/>
<evidence type="ECO:0000313" key="1">
    <source>
        <dbReference type="EMBL" id="APT93292.1"/>
    </source>
</evidence>
<dbReference type="EMBL" id="CP009249">
    <property type="protein sequence ID" value="APT93292.1"/>
    <property type="molecule type" value="Genomic_DNA"/>
</dbReference>